<dbReference type="Gene3D" id="1.25.40.10">
    <property type="entry name" value="Tetratricopeptide repeat domain"/>
    <property type="match status" value="1"/>
</dbReference>
<dbReference type="CDD" id="cd00082">
    <property type="entry name" value="HisKA"/>
    <property type="match status" value="1"/>
</dbReference>
<name>A0AA51RDV6_9BACT</name>
<keyword evidence="3" id="KW-0597">Phosphoprotein</keyword>
<evidence type="ECO:0000313" key="12">
    <source>
        <dbReference type="EMBL" id="WMN07865.1"/>
    </source>
</evidence>
<feature type="transmembrane region" description="Helical" evidence="9">
    <location>
        <begin position="397"/>
        <end position="417"/>
    </location>
</feature>
<evidence type="ECO:0000256" key="2">
    <source>
        <dbReference type="ARBA" id="ARBA00012438"/>
    </source>
</evidence>
<sequence length="665" mass="75406">MKKLTLSILLWFFLCSFSLAFQIPDSVEVELNQVVGVENKVNFLLEYADQALKINNGLHYQLANEAKRLALTTNDENLIAKAEKQIGLNIQSQNLLDSARNHFLLMIDKYGEALEDKILAGLYIEVGATYYYEANDKMAIEYWKRANRIIEKLNDTKLLAKLSNNIGATYGYLGDYKNAIYYLKNAIKYKQQLGDSASLASSYHNLGIYISELASYDSARYFFYKSLEIKKKYNDKKGLAKTYNSLAVLFSDEEKYDSALFYNSKVLALDLEIGDSIAYSIDIGNRAGYYLKTSRFKEGIQTANKSIQLLKDVKAKSDMYKVIAQLYEGAGQYKKATENWANYAELNDSIISAERAQSLQELQVQFDTELKESEIAKLESENKIQRLQQQKDRQSKIMLIAILSAVAIIAILLFRSFKKENSAKKLLDQQNKELKELNFTKDRLFSIIGHDLKSPLSSFHTITKSLTENWDKLEKEQLKSFIESLRDSSKEVHEMMDNLLRWALSQTGQLNYKPQLLEPNVVVDDAIKQLEVAIQANGLTLNRKYNSSASIQADQDYLKIILRNLLSNAIKFSSMGKSIDLIIDENERYSTISIKDYGVGMSESELALILSENGSVHDIKNSDKKGTGLGVTLSKELLQKMGAKLEIESEQNSGTTFKLLFPKAA</sequence>
<feature type="repeat" description="TPR" evidence="7">
    <location>
        <begin position="160"/>
        <end position="193"/>
    </location>
</feature>
<dbReference type="PANTHER" id="PTHR43711:SF28">
    <property type="entry name" value="SENSOR HISTIDINE KINASE YXDK"/>
    <property type="match status" value="1"/>
</dbReference>
<keyword evidence="6" id="KW-0902">Two-component regulatory system</keyword>
<dbReference type="GO" id="GO:0000155">
    <property type="term" value="F:phosphorelay sensor kinase activity"/>
    <property type="evidence" value="ECO:0007669"/>
    <property type="project" value="InterPro"/>
</dbReference>
<feature type="chain" id="PRO_5041330351" description="histidine kinase" evidence="10">
    <location>
        <begin position="21"/>
        <end position="665"/>
    </location>
</feature>
<accession>A0AA51RDV6</accession>
<dbReference type="SMART" id="SM00028">
    <property type="entry name" value="TPR"/>
    <property type="match status" value="6"/>
</dbReference>
<dbReference type="PRINTS" id="PR00344">
    <property type="entry name" value="BCTRLSENSOR"/>
</dbReference>
<feature type="signal peptide" evidence="10">
    <location>
        <begin position="1"/>
        <end position="20"/>
    </location>
</feature>
<dbReference type="Proteomes" id="UP001244443">
    <property type="component" value="Chromosome"/>
</dbReference>
<reference evidence="12" key="1">
    <citation type="submission" date="2023-08" db="EMBL/GenBank/DDBJ databases">
        <title>Comparative genomics and taxonomic characterization of three novel marine species of genus Marivirga.</title>
        <authorList>
            <person name="Muhammad N."/>
            <person name="Kim S.-G."/>
        </authorList>
    </citation>
    <scope>NUCLEOTIDE SEQUENCE [LARGE SCALE GENOMIC DNA]</scope>
    <source>
        <strain evidence="12">ABR2-2</strain>
    </source>
</reference>
<organism evidence="12 13">
    <name type="scientific">Marivirga arenosa</name>
    <dbReference type="NCBI Taxonomy" id="3059076"/>
    <lineage>
        <taxon>Bacteria</taxon>
        <taxon>Pseudomonadati</taxon>
        <taxon>Bacteroidota</taxon>
        <taxon>Cytophagia</taxon>
        <taxon>Cytophagales</taxon>
        <taxon>Marivirgaceae</taxon>
        <taxon>Marivirga</taxon>
    </lineage>
</organism>
<evidence type="ECO:0000256" key="6">
    <source>
        <dbReference type="ARBA" id="ARBA00023012"/>
    </source>
</evidence>
<evidence type="ECO:0000313" key="13">
    <source>
        <dbReference type="Proteomes" id="UP001244443"/>
    </source>
</evidence>
<dbReference type="SMART" id="SM00387">
    <property type="entry name" value="HATPase_c"/>
    <property type="match status" value="1"/>
</dbReference>
<evidence type="ECO:0000256" key="7">
    <source>
        <dbReference type="PROSITE-ProRule" id="PRU00339"/>
    </source>
</evidence>
<protein>
    <recommendedName>
        <fullName evidence="2">histidine kinase</fullName>
        <ecNumber evidence="2">2.7.13.3</ecNumber>
    </recommendedName>
</protein>
<dbReference type="PROSITE" id="PS50109">
    <property type="entry name" value="HIS_KIN"/>
    <property type="match status" value="1"/>
</dbReference>
<evidence type="ECO:0000256" key="3">
    <source>
        <dbReference type="ARBA" id="ARBA00022553"/>
    </source>
</evidence>
<dbReference type="AlphaFoldDB" id="A0AA51RDV6"/>
<dbReference type="SUPFAM" id="SSF55874">
    <property type="entry name" value="ATPase domain of HSP90 chaperone/DNA topoisomerase II/histidine kinase"/>
    <property type="match status" value="1"/>
</dbReference>
<evidence type="ECO:0000256" key="9">
    <source>
        <dbReference type="SAM" id="Phobius"/>
    </source>
</evidence>
<keyword evidence="7" id="KW-0802">TPR repeat</keyword>
<dbReference type="EC" id="2.7.13.3" evidence="2"/>
<dbReference type="EMBL" id="CP129970">
    <property type="protein sequence ID" value="WMN07865.1"/>
    <property type="molecule type" value="Genomic_DNA"/>
</dbReference>
<feature type="repeat" description="TPR" evidence="7">
    <location>
        <begin position="200"/>
        <end position="233"/>
    </location>
</feature>
<evidence type="ECO:0000259" key="11">
    <source>
        <dbReference type="PROSITE" id="PS50109"/>
    </source>
</evidence>
<evidence type="ECO:0000256" key="1">
    <source>
        <dbReference type="ARBA" id="ARBA00000085"/>
    </source>
</evidence>
<keyword evidence="9" id="KW-0812">Transmembrane</keyword>
<dbReference type="InterPro" id="IPR004358">
    <property type="entry name" value="Sig_transdc_His_kin-like_C"/>
</dbReference>
<dbReference type="RefSeq" id="WP_308358152.1">
    <property type="nucleotide sequence ID" value="NZ_CP129970.2"/>
</dbReference>
<evidence type="ECO:0000256" key="4">
    <source>
        <dbReference type="ARBA" id="ARBA00022679"/>
    </source>
</evidence>
<dbReference type="InterPro" id="IPR050736">
    <property type="entry name" value="Sensor_HK_Regulatory"/>
</dbReference>
<evidence type="ECO:0000256" key="5">
    <source>
        <dbReference type="ARBA" id="ARBA00022777"/>
    </source>
</evidence>
<evidence type="ECO:0000256" key="10">
    <source>
        <dbReference type="SAM" id="SignalP"/>
    </source>
</evidence>
<dbReference type="SMART" id="SM00388">
    <property type="entry name" value="HisKA"/>
    <property type="match status" value="1"/>
</dbReference>
<keyword evidence="13" id="KW-1185">Reference proteome</keyword>
<dbReference type="InterPro" id="IPR036097">
    <property type="entry name" value="HisK_dim/P_sf"/>
</dbReference>
<keyword evidence="10" id="KW-0732">Signal</keyword>
<dbReference type="PANTHER" id="PTHR43711">
    <property type="entry name" value="TWO-COMPONENT HISTIDINE KINASE"/>
    <property type="match status" value="1"/>
</dbReference>
<dbReference type="Gene3D" id="1.10.287.130">
    <property type="match status" value="1"/>
</dbReference>
<dbReference type="InterPro" id="IPR011990">
    <property type="entry name" value="TPR-like_helical_dom_sf"/>
</dbReference>
<dbReference type="SUPFAM" id="SSF47384">
    <property type="entry name" value="Homodimeric domain of signal transducing histidine kinase"/>
    <property type="match status" value="1"/>
</dbReference>
<gene>
    <name evidence="12" type="ORF">QYS48_30145</name>
</gene>
<dbReference type="InterPro" id="IPR005467">
    <property type="entry name" value="His_kinase_dom"/>
</dbReference>
<dbReference type="SUPFAM" id="SSF48452">
    <property type="entry name" value="TPR-like"/>
    <property type="match status" value="1"/>
</dbReference>
<evidence type="ECO:0000256" key="8">
    <source>
        <dbReference type="SAM" id="Coils"/>
    </source>
</evidence>
<comment type="catalytic activity">
    <reaction evidence="1">
        <text>ATP + protein L-histidine = ADP + protein N-phospho-L-histidine.</text>
        <dbReference type="EC" id="2.7.13.3"/>
    </reaction>
</comment>
<feature type="coiled-coil region" evidence="8">
    <location>
        <begin position="370"/>
        <end position="397"/>
    </location>
</feature>
<keyword evidence="9" id="KW-1133">Transmembrane helix</keyword>
<proteinExistence type="predicted"/>
<dbReference type="InterPro" id="IPR003594">
    <property type="entry name" value="HATPase_dom"/>
</dbReference>
<dbReference type="InterPro" id="IPR019734">
    <property type="entry name" value="TPR_rpt"/>
</dbReference>
<dbReference type="Pfam" id="PF02518">
    <property type="entry name" value="HATPase_c"/>
    <property type="match status" value="1"/>
</dbReference>
<dbReference type="PROSITE" id="PS50005">
    <property type="entry name" value="TPR"/>
    <property type="match status" value="2"/>
</dbReference>
<keyword evidence="5 12" id="KW-0418">Kinase</keyword>
<keyword evidence="8" id="KW-0175">Coiled coil</keyword>
<dbReference type="Pfam" id="PF13424">
    <property type="entry name" value="TPR_12"/>
    <property type="match status" value="1"/>
</dbReference>
<feature type="domain" description="Histidine kinase" evidence="11">
    <location>
        <begin position="447"/>
        <end position="665"/>
    </location>
</feature>
<dbReference type="InterPro" id="IPR036890">
    <property type="entry name" value="HATPase_C_sf"/>
</dbReference>
<keyword evidence="4" id="KW-0808">Transferase</keyword>
<keyword evidence="9" id="KW-0472">Membrane</keyword>
<dbReference type="Gene3D" id="3.30.565.10">
    <property type="entry name" value="Histidine kinase-like ATPase, C-terminal domain"/>
    <property type="match status" value="1"/>
</dbReference>
<dbReference type="InterPro" id="IPR003661">
    <property type="entry name" value="HisK_dim/P_dom"/>
</dbReference>